<reference evidence="4" key="1">
    <citation type="submission" date="2021-09" db="EMBL/GenBank/DDBJ databases">
        <title>Genome of Aequorivita sp. strain F64183.</title>
        <authorList>
            <person name="Wang Y."/>
        </authorList>
    </citation>
    <scope>NUCLEOTIDE SEQUENCE</scope>
    <source>
        <strain evidence="4">F64183</strain>
    </source>
</reference>
<dbReference type="GO" id="GO:0046813">
    <property type="term" value="P:receptor-mediated virion attachment to host cell"/>
    <property type="evidence" value="ECO:0007669"/>
    <property type="project" value="TreeGrafter"/>
</dbReference>
<dbReference type="InterPro" id="IPR019734">
    <property type="entry name" value="TPR_rpt"/>
</dbReference>
<dbReference type="PROSITE" id="PS51257">
    <property type="entry name" value="PROKAR_LIPOPROTEIN"/>
    <property type="match status" value="1"/>
</dbReference>
<keyword evidence="2 3" id="KW-0802">TPR repeat</keyword>
<dbReference type="SUPFAM" id="SSF48452">
    <property type="entry name" value="TPR-like"/>
    <property type="match status" value="1"/>
</dbReference>
<sequence length="212" mass="24626">MRSTLIILVSVLIFGCGAKKQTTTKPNDILAEAQEFIKNEQWKQAEQKLNRLITLYPNNADLYFKRGYVREMDLRYEECIPDFTKAISLKPSMHTARTNRGFAYRNLKQYEKAIADFTAELTVNPNAYSYEHRSHVYYLTKEYGKALTDVNKSIEKDPNNSISFKTRALIYKATDLKEKACSDKQKALELKLLEKYPKYKTDISELNEYCSG</sequence>
<proteinExistence type="predicted"/>
<accession>A0A9X1R564</accession>
<gene>
    <name evidence="4" type="ORF">K8344_13650</name>
</gene>
<dbReference type="EMBL" id="JAIRBB010000027">
    <property type="protein sequence ID" value="MCG2432167.1"/>
    <property type="molecule type" value="Genomic_DNA"/>
</dbReference>
<feature type="repeat" description="TPR" evidence="3">
    <location>
        <begin position="94"/>
        <end position="127"/>
    </location>
</feature>
<name>A0A9X1R564_9FLAO</name>
<dbReference type="InterPro" id="IPR050498">
    <property type="entry name" value="Ycf3"/>
</dbReference>
<dbReference type="InterPro" id="IPR011990">
    <property type="entry name" value="TPR-like_helical_dom_sf"/>
</dbReference>
<dbReference type="PROSITE" id="PS50005">
    <property type="entry name" value="TPR"/>
    <property type="match status" value="2"/>
</dbReference>
<dbReference type="Pfam" id="PF13181">
    <property type="entry name" value="TPR_8"/>
    <property type="match status" value="1"/>
</dbReference>
<feature type="repeat" description="TPR" evidence="3">
    <location>
        <begin position="60"/>
        <end position="93"/>
    </location>
</feature>
<keyword evidence="1" id="KW-0677">Repeat</keyword>
<evidence type="ECO:0000313" key="5">
    <source>
        <dbReference type="Proteomes" id="UP001139462"/>
    </source>
</evidence>
<dbReference type="RefSeq" id="WP_237609234.1">
    <property type="nucleotide sequence ID" value="NZ_JAIRBB010000027.1"/>
</dbReference>
<keyword evidence="5" id="KW-1185">Reference proteome</keyword>
<dbReference type="Proteomes" id="UP001139462">
    <property type="component" value="Unassembled WGS sequence"/>
</dbReference>
<dbReference type="Pfam" id="PF13432">
    <property type="entry name" value="TPR_16"/>
    <property type="match status" value="1"/>
</dbReference>
<dbReference type="SMART" id="SM00028">
    <property type="entry name" value="TPR"/>
    <property type="match status" value="4"/>
</dbReference>
<evidence type="ECO:0000256" key="2">
    <source>
        <dbReference type="ARBA" id="ARBA00022803"/>
    </source>
</evidence>
<organism evidence="4 5">
    <name type="scientific">Aequorivita xiaoshiensis</name>
    <dbReference type="NCBI Taxonomy" id="2874476"/>
    <lineage>
        <taxon>Bacteria</taxon>
        <taxon>Pseudomonadati</taxon>
        <taxon>Bacteroidota</taxon>
        <taxon>Flavobacteriia</taxon>
        <taxon>Flavobacteriales</taxon>
        <taxon>Flavobacteriaceae</taxon>
        <taxon>Aequorivita</taxon>
    </lineage>
</organism>
<dbReference type="PANTHER" id="PTHR44858:SF1">
    <property type="entry name" value="UDP-N-ACETYLGLUCOSAMINE--PEPTIDE N-ACETYLGLUCOSAMINYLTRANSFERASE SPINDLY-RELATED"/>
    <property type="match status" value="1"/>
</dbReference>
<dbReference type="GO" id="GO:0009279">
    <property type="term" value="C:cell outer membrane"/>
    <property type="evidence" value="ECO:0007669"/>
    <property type="project" value="TreeGrafter"/>
</dbReference>
<dbReference type="AlphaFoldDB" id="A0A9X1R564"/>
<evidence type="ECO:0000313" key="4">
    <source>
        <dbReference type="EMBL" id="MCG2432167.1"/>
    </source>
</evidence>
<dbReference type="Gene3D" id="1.25.40.10">
    <property type="entry name" value="Tetratricopeptide repeat domain"/>
    <property type="match status" value="2"/>
</dbReference>
<dbReference type="PANTHER" id="PTHR44858">
    <property type="entry name" value="TETRATRICOPEPTIDE REPEAT PROTEIN 6"/>
    <property type="match status" value="1"/>
</dbReference>
<protein>
    <submittedName>
        <fullName evidence="4">Tetratricopeptide repeat protein</fullName>
    </submittedName>
</protein>
<comment type="caution">
    <text evidence="4">The sequence shown here is derived from an EMBL/GenBank/DDBJ whole genome shotgun (WGS) entry which is preliminary data.</text>
</comment>
<evidence type="ECO:0000256" key="1">
    <source>
        <dbReference type="ARBA" id="ARBA00022737"/>
    </source>
</evidence>
<evidence type="ECO:0000256" key="3">
    <source>
        <dbReference type="PROSITE-ProRule" id="PRU00339"/>
    </source>
</evidence>